<dbReference type="EMBL" id="CP060774">
    <property type="protein sequence ID" value="QQK40051.1"/>
    <property type="molecule type" value="Genomic_DNA"/>
</dbReference>
<sequence length="940" mass="104070">MPLPPNADTIAYPAHNPTVILSVSEDALDFEAGLDAPLDLYVERFQLKKTLSTKNTNAKDPTQYGLYTNTISVAQESQDRSRLGLDLSGADGGYFKQTDQKDETLVKNGFDGGIMNLYVQDIDHEIVQSIFLNVSGGKGFTPEDVIHAEKGETGGNGGKGGNVSVLFGTAAVTAHQMVAKLLEDLHDKGDAFPFSFQSPTSDLAVFCRRQNLPNISSSLEALNRALVNKQSQSFQRALVQMALALQGINDRARADFTQSAHTRGGYGGGGSRGSIEDGKNGVHGTKGKEVVHSLIQPELLWQSPICFAHPIQCRMLLDKAKLYFYIDGDKNLAQCKLLLQRLLGRLNFLNTSPPPDSELIKAYRSSEPRLCIPSGPKDQEPVSIRDLRAIKSETEATLTLLKSGKDFYGFDRRRVPRRTYMAYKKIIDEELKNLGSAEDYYVEYLKASTDAAKRKDYVSKSATACQIGKATKKILIKEAKDHLQDCVFQIQSLTGPIKKAYGEIEGLTRDVKVEIRKDTIVPFDHLLEAVGQIVSVYRDPMELLKGTSLLQNDLPKIPDDSGVKVEKEYLVKQIDNITGSLDSLYEGYKVSKSGSIDLLDPGAAKLQLASGELAKLVGQYENALPSDLLKKLKKKLDDYIAIVLKRNDAVIRYNTSVALIIQCYTEIAALSESEKTLAGLERSTLATDSPVMTVAMKRTYMVLVQQLQSWLYKAQRAYNFDGLNSSNILAEFFGTIDTSRYTHALVSQAHNALYHAYSEYLDDQTKARTIFNTARYQLDASTCGSIQKGGQQGELLFIQIDPSNQLSADDGPSPFRGMSDVRLTRVRCFLPGAKTADGLLHITLTHMGDEALVDPRKKQMEFSHSTIPVDFKYQLRSGRYDVAGTRDGIIGKLKDREQYSLVGPFTTWQIVINKEYNPGLDLSGVFDAYMEFEGAYRPLT</sequence>
<evidence type="ECO:0000313" key="2">
    <source>
        <dbReference type="EMBL" id="QQK40051.1"/>
    </source>
</evidence>
<dbReference type="OMA" id="HPIQCRM"/>
<dbReference type="GeneID" id="26229750"/>
<organism evidence="2 3">
    <name type="scientific">Penicillium digitatum</name>
    <name type="common">Green mold</name>
    <dbReference type="NCBI Taxonomy" id="36651"/>
    <lineage>
        <taxon>Eukaryota</taxon>
        <taxon>Fungi</taxon>
        <taxon>Dikarya</taxon>
        <taxon>Ascomycota</taxon>
        <taxon>Pezizomycotina</taxon>
        <taxon>Eurotiomycetes</taxon>
        <taxon>Eurotiomycetidae</taxon>
        <taxon>Eurotiales</taxon>
        <taxon>Aspergillaceae</taxon>
        <taxon>Penicillium</taxon>
    </lineage>
</organism>
<feature type="region of interest" description="Disordered" evidence="1">
    <location>
        <begin position="259"/>
        <end position="282"/>
    </location>
</feature>
<dbReference type="RefSeq" id="XP_014537596.1">
    <property type="nucleotide sequence ID" value="XM_014682110.1"/>
</dbReference>
<dbReference type="Proteomes" id="UP000595662">
    <property type="component" value="Chromosome 1"/>
</dbReference>
<evidence type="ECO:0000256" key="1">
    <source>
        <dbReference type="SAM" id="MobiDB-lite"/>
    </source>
</evidence>
<reference evidence="2 3" key="1">
    <citation type="submission" date="2020-08" db="EMBL/GenBank/DDBJ databases">
        <title>The completed genome sequence of the pathogenic ascomycete fungus Penicillium digitatum.</title>
        <authorList>
            <person name="Wang M."/>
        </authorList>
    </citation>
    <scope>NUCLEOTIDE SEQUENCE [LARGE SCALE GENOMIC DNA]</scope>
    <source>
        <strain evidence="2 3">PdW03</strain>
    </source>
</reference>
<dbReference type="AlphaFoldDB" id="A0A7T7BHK1"/>
<evidence type="ECO:0000313" key="3">
    <source>
        <dbReference type="Proteomes" id="UP000595662"/>
    </source>
</evidence>
<name>A0A7T7BHK1_PENDI</name>
<dbReference type="KEGG" id="pdp:PDIP_14270"/>
<protein>
    <submittedName>
        <fullName evidence="2">Serine protein</fullName>
    </submittedName>
</protein>
<dbReference type="VEuPathDB" id="FungiDB:PDIP_14270"/>
<gene>
    <name evidence="2" type="ORF">Pdw03_2905</name>
</gene>
<proteinExistence type="predicted"/>
<accession>A0A7T7BHK1</accession>